<organism evidence="2 3">
    <name type="scientific">Bacteroides stercoris</name>
    <dbReference type="NCBI Taxonomy" id="46506"/>
    <lineage>
        <taxon>Bacteria</taxon>
        <taxon>Pseudomonadati</taxon>
        <taxon>Bacteroidota</taxon>
        <taxon>Bacteroidia</taxon>
        <taxon>Bacteroidales</taxon>
        <taxon>Bacteroidaceae</taxon>
        <taxon>Bacteroides</taxon>
    </lineage>
</organism>
<dbReference type="InterPro" id="IPR014858">
    <property type="entry name" value="BrxB"/>
</dbReference>
<evidence type="ECO:0000313" key="4">
    <source>
        <dbReference type="Proteomes" id="UP000431177"/>
    </source>
</evidence>
<dbReference type="EMBL" id="QSAF01000004">
    <property type="protein sequence ID" value="RGW35348.1"/>
    <property type="molecule type" value="Genomic_DNA"/>
</dbReference>
<dbReference type="Proteomes" id="UP000431177">
    <property type="component" value="Unassembled WGS sequence"/>
</dbReference>
<accession>A0A413B9J9</accession>
<dbReference type="EMBL" id="WCLA01000022">
    <property type="protein sequence ID" value="KAB5326829.1"/>
    <property type="molecule type" value="Genomic_DNA"/>
</dbReference>
<dbReference type="Proteomes" id="UP000285150">
    <property type="component" value="Unassembled WGS sequence"/>
</dbReference>
<evidence type="ECO:0000313" key="1">
    <source>
        <dbReference type="EMBL" id="KAB5326829.1"/>
    </source>
</evidence>
<reference evidence="1 4" key="2">
    <citation type="journal article" date="2019" name="Nat. Med.">
        <title>A library of human gut bacterial isolates paired with longitudinal multiomics data enables mechanistic microbiome research.</title>
        <authorList>
            <person name="Poyet M."/>
            <person name="Groussin M."/>
            <person name="Gibbons S.M."/>
            <person name="Avila-Pacheco J."/>
            <person name="Jiang X."/>
            <person name="Kearney S.M."/>
            <person name="Perrotta A.R."/>
            <person name="Berdy B."/>
            <person name="Zhao S."/>
            <person name="Lieberman T.D."/>
            <person name="Swanson P.K."/>
            <person name="Smith M."/>
            <person name="Roesemann S."/>
            <person name="Alexander J.E."/>
            <person name="Rich S.A."/>
            <person name="Livny J."/>
            <person name="Vlamakis H."/>
            <person name="Clish C."/>
            <person name="Bullock K."/>
            <person name="Deik A."/>
            <person name="Scott J."/>
            <person name="Pierce K.A."/>
            <person name="Xavier R.J."/>
            <person name="Alm E.J."/>
        </authorList>
    </citation>
    <scope>NUCLEOTIDE SEQUENCE [LARGE SCALE GENOMIC DNA]</scope>
    <source>
        <strain evidence="1 4">BIOML-A2</strain>
    </source>
</reference>
<protein>
    <submittedName>
        <fullName evidence="2">DUF1788 domain-containing protein</fullName>
    </submittedName>
</protein>
<reference evidence="2 3" key="1">
    <citation type="submission" date="2018-08" db="EMBL/GenBank/DDBJ databases">
        <title>A genome reference for cultivated species of the human gut microbiota.</title>
        <authorList>
            <person name="Zou Y."/>
            <person name="Xue W."/>
            <person name="Luo G."/>
        </authorList>
    </citation>
    <scope>NUCLEOTIDE SEQUENCE [LARGE SCALE GENOMIC DNA]</scope>
    <source>
        <strain evidence="2 3">AF12-7</strain>
    </source>
</reference>
<dbReference type="RefSeq" id="WP_117713566.1">
    <property type="nucleotide sequence ID" value="NZ_JAQDNO010000014.1"/>
</dbReference>
<evidence type="ECO:0000313" key="2">
    <source>
        <dbReference type="EMBL" id="RGW35348.1"/>
    </source>
</evidence>
<comment type="caution">
    <text evidence="2">The sequence shown here is derived from an EMBL/GenBank/DDBJ whole genome shotgun (WGS) entry which is preliminary data.</text>
</comment>
<dbReference type="Pfam" id="PF08747">
    <property type="entry name" value="BrxB"/>
    <property type="match status" value="1"/>
</dbReference>
<name>A0A413B9J9_BACSE</name>
<proteinExistence type="predicted"/>
<evidence type="ECO:0000313" key="3">
    <source>
        <dbReference type="Proteomes" id="UP000285150"/>
    </source>
</evidence>
<dbReference type="AlphaFoldDB" id="A0A413B9J9"/>
<gene>
    <name evidence="2" type="ORF">DWV77_05195</name>
    <name evidence="1" type="ORF">F9950_11325</name>
</gene>
<sequence>MVNFEELYEKLADKQFQDTENTDFFYNYFVVQYSVCEEKEVERTLDQFKEALSRPTNYIDVLSLDIFDELCHFLDNRPFFKYDSSLEYLLEKDKTMPDAVTKSITNMANSDEFYEYINTRILEHITRNDDNMRRPYVFFYGIGRIYPYLRTNVLLTAYEKFNRANKYKVILLYPGSQIGNSFSLFDKLEDSHTYRATILLNNPHNV</sequence>